<reference evidence="1 2" key="1">
    <citation type="submission" date="2015-03" db="EMBL/GenBank/DDBJ databases">
        <title>Caedibacter varicaedens, whole genome shotgun sequence.</title>
        <authorList>
            <person name="Suzuki H."/>
            <person name="Dapper A.L."/>
            <person name="Gibson A.K."/>
            <person name="Jackson C."/>
            <person name="Lee H."/>
            <person name="Pejaver V.R."/>
            <person name="Doak T."/>
            <person name="Lynch M."/>
        </authorList>
    </citation>
    <scope>NUCLEOTIDE SEQUENCE [LARGE SCALE GENOMIC DNA]</scope>
</reference>
<dbReference type="STRING" id="1629334.Cva_00421"/>
<organism evidence="1 2">
    <name type="scientific">Caedimonas varicaedens</name>
    <dbReference type="NCBI Taxonomy" id="1629334"/>
    <lineage>
        <taxon>Bacteria</taxon>
        <taxon>Pseudomonadati</taxon>
        <taxon>Pseudomonadota</taxon>
        <taxon>Alphaproteobacteria</taxon>
        <taxon>Holosporales</taxon>
        <taxon>Caedimonadaceae</taxon>
        <taxon>Caedimonas</taxon>
    </lineage>
</organism>
<accession>A0A0K8MB90</accession>
<evidence type="ECO:0000313" key="1">
    <source>
        <dbReference type="EMBL" id="GAO97781.1"/>
    </source>
</evidence>
<dbReference type="GO" id="GO:0019867">
    <property type="term" value="C:outer membrane"/>
    <property type="evidence" value="ECO:0007669"/>
    <property type="project" value="InterPro"/>
</dbReference>
<dbReference type="InterPro" id="IPR009838">
    <property type="entry name" value="T4SS_TraL"/>
</dbReference>
<keyword evidence="2" id="KW-1185">Reference proteome</keyword>
<sequence>MNRKEHRIYQYLSEPLRLMGLTVDELVLGGGGLLGCLFADSFLVKTGCGIVGIGGVFALKKFKKSVSGFSLGSFLHWYGGIMPGRPFAWPPSHKRFWLS</sequence>
<comment type="caution">
    <text evidence="1">The sequence shown here is derived from an EMBL/GenBank/DDBJ whole genome shotgun (WGS) entry which is preliminary data.</text>
</comment>
<dbReference type="AlphaFoldDB" id="A0A0K8MB90"/>
<evidence type="ECO:0000313" key="2">
    <source>
        <dbReference type="Proteomes" id="UP000036771"/>
    </source>
</evidence>
<dbReference type="EMBL" id="BBVC01000017">
    <property type="protein sequence ID" value="GAO97781.1"/>
    <property type="molecule type" value="Genomic_DNA"/>
</dbReference>
<name>A0A0K8MB90_9PROT</name>
<protein>
    <submittedName>
        <fullName evidence="1">TraL protein</fullName>
    </submittedName>
</protein>
<dbReference type="OrthoDB" id="8481104at2"/>
<proteinExistence type="predicted"/>
<gene>
    <name evidence="1" type="ORF">Cva_00421</name>
</gene>
<dbReference type="Pfam" id="PF07178">
    <property type="entry name" value="TraL"/>
    <property type="match status" value="1"/>
</dbReference>
<dbReference type="Proteomes" id="UP000036771">
    <property type="component" value="Unassembled WGS sequence"/>
</dbReference>